<protein>
    <submittedName>
        <fullName evidence="2">Uncharacterized protein</fullName>
    </submittedName>
</protein>
<feature type="region of interest" description="Disordered" evidence="1">
    <location>
        <begin position="29"/>
        <end position="99"/>
    </location>
</feature>
<gene>
    <name evidence="2" type="ORF">E2C01_056723</name>
</gene>
<sequence>MELLSGAGTRRPCCCVENGRRLQHFHCRTPASHDATDVTQEEAGRTGSASPRPAITLSTLIRRQEGRALGLRLRHEKEKKGVGQNIALAGRVGRRKSKR</sequence>
<dbReference type="EMBL" id="VSRR010019893">
    <property type="protein sequence ID" value="MPC62634.1"/>
    <property type="molecule type" value="Genomic_DNA"/>
</dbReference>
<evidence type="ECO:0000313" key="3">
    <source>
        <dbReference type="Proteomes" id="UP000324222"/>
    </source>
</evidence>
<organism evidence="2 3">
    <name type="scientific">Portunus trituberculatus</name>
    <name type="common">Swimming crab</name>
    <name type="synonym">Neptunus trituberculatus</name>
    <dbReference type="NCBI Taxonomy" id="210409"/>
    <lineage>
        <taxon>Eukaryota</taxon>
        <taxon>Metazoa</taxon>
        <taxon>Ecdysozoa</taxon>
        <taxon>Arthropoda</taxon>
        <taxon>Crustacea</taxon>
        <taxon>Multicrustacea</taxon>
        <taxon>Malacostraca</taxon>
        <taxon>Eumalacostraca</taxon>
        <taxon>Eucarida</taxon>
        <taxon>Decapoda</taxon>
        <taxon>Pleocyemata</taxon>
        <taxon>Brachyura</taxon>
        <taxon>Eubrachyura</taxon>
        <taxon>Portunoidea</taxon>
        <taxon>Portunidae</taxon>
        <taxon>Portuninae</taxon>
        <taxon>Portunus</taxon>
    </lineage>
</organism>
<keyword evidence="3" id="KW-1185">Reference proteome</keyword>
<evidence type="ECO:0000313" key="2">
    <source>
        <dbReference type="EMBL" id="MPC62634.1"/>
    </source>
</evidence>
<dbReference type="Proteomes" id="UP000324222">
    <property type="component" value="Unassembled WGS sequence"/>
</dbReference>
<dbReference type="AlphaFoldDB" id="A0A5B7H1E0"/>
<name>A0A5B7H1E0_PORTR</name>
<accession>A0A5B7H1E0</accession>
<proteinExistence type="predicted"/>
<comment type="caution">
    <text evidence="2">The sequence shown here is derived from an EMBL/GenBank/DDBJ whole genome shotgun (WGS) entry which is preliminary data.</text>
</comment>
<reference evidence="2 3" key="1">
    <citation type="submission" date="2019-05" db="EMBL/GenBank/DDBJ databases">
        <title>Another draft genome of Portunus trituberculatus and its Hox gene families provides insights of decapod evolution.</title>
        <authorList>
            <person name="Jeong J.-H."/>
            <person name="Song I."/>
            <person name="Kim S."/>
            <person name="Choi T."/>
            <person name="Kim D."/>
            <person name="Ryu S."/>
            <person name="Kim W."/>
        </authorList>
    </citation>
    <scope>NUCLEOTIDE SEQUENCE [LARGE SCALE GENOMIC DNA]</scope>
    <source>
        <tissue evidence="2">Muscle</tissue>
    </source>
</reference>
<evidence type="ECO:0000256" key="1">
    <source>
        <dbReference type="SAM" id="MobiDB-lite"/>
    </source>
</evidence>